<dbReference type="AlphaFoldDB" id="A0A7C5LXN4"/>
<evidence type="ECO:0000313" key="1">
    <source>
        <dbReference type="EMBL" id="HHL43436.1"/>
    </source>
</evidence>
<name>A0A7C5LXN4_9PROT</name>
<protein>
    <submittedName>
        <fullName evidence="1">DUF2794 domain-containing protein</fullName>
    </submittedName>
</protein>
<dbReference type="EMBL" id="DRMJ01000387">
    <property type="protein sequence ID" value="HHL43436.1"/>
    <property type="molecule type" value="Genomic_DNA"/>
</dbReference>
<proteinExistence type="predicted"/>
<dbReference type="InterPro" id="IPR021252">
    <property type="entry name" value="DUF2794"/>
</dbReference>
<reference evidence="1" key="1">
    <citation type="journal article" date="2020" name="mSystems">
        <title>Genome- and Community-Level Interaction Insights into Carbon Utilization and Element Cycling Functions of Hydrothermarchaeota in Hydrothermal Sediment.</title>
        <authorList>
            <person name="Zhou Z."/>
            <person name="Liu Y."/>
            <person name="Xu W."/>
            <person name="Pan J."/>
            <person name="Luo Z.H."/>
            <person name="Li M."/>
        </authorList>
    </citation>
    <scope>NUCLEOTIDE SEQUENCE [LARGE SCALE GENOMIC DNA]</scope>
    <source>
        <strain evidence="1">HyVt-485</strain>
    </source>
</reference>
<gene>
    <name evidence="1" type="ORF">ENJ42_07460</name>
</gene>
<sequence length="116" mass="13253">MSAQIIPLSPLRKTKSQFAQVAFQRNELGQILNIYGRMVSHGHWKDYAIDMGRERAVFSVFRRASECPLYQIIKHPALRRKQGQYSVVAPGGLILKRGHDLGSVLKVFERGRFKTV</sequence>
<dbReference type="Pfam" id="PF10984">
    <property type="entry name" value="DUF2794"/>
    <property type="match status" value="1"/>
</dbReference>
<dbReference type="Proteomes" id="UP000885830">
    <property type="component" value="Unassembled WGS sequence"/>
</dbReference>
<organism evidence="1">
    <name type="scientific">Hellea balneolensis</name>
    <dbReference type="NCBI Taxonomy" id="287478"/>
    <lineage>
        <taxon>Bacteria</taxon>
        <taxon>Pseudomonadati</taxon>
        <taxon>Pseudomonadota</taxon>
        <taxon>Alphaproteobacteria</taxon>
        <taxon>Maricaulales</taxon>
        <taxon>Robiginitomaculaceae</taxon>
        <taxon>Hellea</taxon>
    </lineage>
</organism>
<accession>A0A7C5LXN4</accession>
<comment type="caution">
    <text evidence="1">The sequence shown here is derived from an EMBL/GenBank/DDBJ whole genome shotgun (WGS) entry which is preliminary data.</text>
</comment>